<proteinExistence type="predicted"/>
<dbReference type="HOGENOM" id="CLU_1214561_0_0_1"/>
<feature type="compositionally biased region" description="Polar residues" evidence="1">
    <location>
        <begin position="122"/>
        <end position="131"/>
    </location>
</feature>
<feature type="compositionally biased region" description="Basic and acidic residues" evidence="1">
    <location>
        <begin position="146"/>
        <end position="155"/>
    </location>
</feature>
<evidence type="ECO:0008006" key="4">
    <source>
        <dbReference type="Google" id="ProtNLM"/>
    </source>
</evidence>
<feature type="region of interest" description="Disordered" evidence="1">
    <location>
        <begin position="109"/>
        <end position="173"/>
    </location>
</feature>
<gene>
    <name evidence="2" type="ORF">BOTBODRAFT_248523</name>
</gene>
<sequence length="228" mass="24445">MFSHPVLNPSLGSYSPSQPPTIMALVGHFNALRTLYERLEAQLMSEPGNRANQFEDRVMWRASALECLRAIDEQVSAMAGSGYSIPQSHPELNILRAKEIVAKIGKEMEARRPQDVGPTPSVVVTQSFTAPSQPPPEKAKTPGRRAAAEKGEASEKAGTPNSKAPKETVEGTPRAVPCDICAKRKVECLDVGHLACLVCRDAKVRCQTSKGGAVPEGVSTSDARLESA</sequence>
<name>A0A067MKZ7_BOTB1</name>
<organism evidence="2 3">
    <name type="scientific">Botryobasidium botryosum (strain FD-172 SS1)</name>
    <dbReference type="NCBI Taxonomy" id="930990"/>
    <lineage>
        <taxon>Eukaryota</taxon>
        <taxon>Fungi</taxon>
        <taxon>Dikarya</taxon>
        <taxon>Basidiomycota</taxon>
        <taxon>Agaricomycotina</taxon>
        <taxon>Agaricomycetes</taxon>
        <taxon>Cantharellales</taxon>
        <taxon>Botryobasidiaceae</taxon>
        <taxon>Botryobasidium</taxon>
    </lineage>
</organism>
<protein>
    <recommendedName>
        <fullName evidence="4">Zn(2)-C6 fungal-type domain-containing protein</fullName>
    </recommendedName>
</protein>
<feature type="region of interest" description="Disordered" evidence="1">
    <location>
        <begin position="208"/>
        <end position="228"/>
    </location>
</feature>
<evidence type="ECO:0000313" key="2">
    <source>
        <dbReference type="EMBL" id="KDQ16428.1"/>
    </source>
</evidence>
<accession>A0A067MKZ7</accession>
<reference evidence="3" key="1">
    <citation type="journal article" date="2014" name="Proc. Natl. Acad. Sci. U.S.A.">
        <title>Extensive sampling of basidiomycete genomes demonstrates inadequacy of the white-rot/brown-rot paradigm for wood decay fungi.</title>
        <authorList>
            <person name="Riley R."/>
            <person name="Salamov A.A."/>
            <person name="Brown D.W."/>
            <person name="Nagy L.G."/>
            <person name="Floudas D."/>
            <person name="Held B.W."/>
            <person name="Levasseur A."/>
            <person name="Lombard V."/>
            <person name="Morin E."/>
            <person name="Otillar R."/>
            <person name="Lindquist E.A."/>
            <person name="Sun H."/>
            <person name="LaButti K.M."/>
            <person name="Schmutz J."/>
            <person name="Jabbour D."/>
            <person name="Luo H."/>
            <person name="Baker S.E."/>
            <person name="Pisabarro A.G."/>
            <person name="Walton J.D."/>
            <person name="Blanchette R.A."/>
            <person name="Henrissat B."/>
            <person name="Martin F."/>
            <person name="Cullen D."/>
            <person name="Hibbett D.S."/>
            <person name="Grigoriev I.V."/>
        </authorList>
    </citation>
    <scope>NUCLEOTIDE SEQUENCE [LARGE SCALE GENOMIC DNA]</scope>
    <source>
        <strain evidence="3">FD-172 SS1</strain>
    </source>
</reference>
<dbReference type="Proteomes" id="UP000027195">
    <property type="component" value="Unassembled WGS sequence"/>
</dbReference>
<dbReference type="EMBL" id="KL198027">
    <property type="protein sequence ID" value="KDQ16428.1"/>
    <property type="molecule type" value="Genomic_DNA"/>
</dbReference>
<dbReference type="AlphaFoldDB" id="A0A067MKZ7"/>
<dbReference type="InParanoid" id="A0A067MKZ7"/>
<keyword evidence="3" id="KW-1185">Reference proteome</keyword>
<evidence type="ECO:0000256" key="1">
    <source>
        <dbReference type="SAM" id="MobiDB-lite"/>
    </source>
</evidence>
<evidence type="ECO:0000313" key="3">
    <source>
        <dbReference type="Proteomes" id="UP000027195"/>
    </source>
</evidence>